<proteinExistence type="inferred from homology"/>
<feature type="domain" description="Sulfatase N-terminal" evidence="8">
    <location>
        <begin position="30"/>
        <end position="344"/>
    </location>
</feature>
<dbReference type="GO" id="GO:0004065">
    <property type="term" value="F:arylsulfatase activity"/>
    <property type="evidence" value="ECO:0007669"/>
    <property type="project" value="TreeGrafter"/>
</dbReference>
<evidence type="ECO:0000256" key="7">
    <source>
        <dbReference type="SAM" id="SignalP"/>
    </source>
</evidence>
<dbReference type="InterPro" id="IPR000917">
    <property type="entry name" value="Sulfatase_N"/>
</dbReference>
<dbReference type="InterPro" id="IPR013658">
    <property type="entry name" value="SGL"/>
</dbReference>
<keyword evidence="7" id="KW-0732">Signal</keyword>
<dbReference type="PANTHER" id="PTHR42693:SF53">
    <property type="entry name" value="ENDO-4-O-SULFATASE"/>
    <property type="match status" value="1"/>
</dbReference>
<comment type="caution">
    <text evidence="10">The sequence shown here is derived from an EMBL/GenBank/DDBJ whole genome shotgun (WGS) entry which is preliminary data.</text>
</comment>
<accession>A0A7X2ZQ18</accession>
<comment type="cofactor">
    <cofactor evidence="6">
        <name>Zn(2+)</name>
        <dbReference type="ChEBI" id="CHEBI:29105"/>
    </cofactor>
    <text evidence="6">Binds 1 divalent metal cation per subunit.</text>
</comment>
<feature type="binding site" evidence="6">
    <location>
        <position position="480"/>
    </location>
    <ligand>
        <name>a divalent metal cation</name>
        <dbReference type="ChEBI" id="CHEBI:60240"/>
    </ligand>
</feature>
<dbReference type="PANTHER" id="PTHR42693">
    <property type="entry name" value="ARYLSULFATASE FAMILY MEMBER"/>
    <property type="match status" value="1"/>
</dbReference>
<keyword evidence="2 6" id="KW-0479">Metal-binding</keyword>
<evidence type="ECO:0000256" key="2">
    <source>
        <dbReference type="ARBA" id="ARBA00022723"/>
    </source>
</evidence>
<dbReference type="InterPro" id="IPR050738">
    <property type="entry name" value="Sulfatase"/>
</dbReference>
<evidence type="ECO:0000313" key="10">
    <source>
        <dbReference type="EMBL" id="MUH34285.1"/>
    </source>
</evidence>
<dbReference type="InterPro" id="IPR024607">
    <property type="entry name" value="Sulfatase_CS"/>
</dbReference>
<dbReference type="Proteomes" id="UP000540519">
    <property type="component" value="Unassembled WGS sequence"/>
</dbReference>
<dbReference type="PROSITE" id="PS00523">
    <property type="entry name" value="SULFATASE_1"/>
    <property type="match status" value="1"/>
</dbReference>
<evidence type="ECO:0000256" key="1">
    <source>
        <dbReference type="ARBA" id="ARBA00008779"/>
    </source>
</evidence>
<feature type="chain" id="PRO_5031062721" description="Arylsulfatase A-like enzyme" evidence="7">
    <location>
        <begin position="21"/>
        <end position="757"/>
    </location>
</feature>
<evidence type="ECO:0000259" key="9">
    <source>
        <dbReference type="Pfam" id="PF08450"/>
    </source>
</evidence>
<dbReference type="EMBL" id="RCNR01000001">
    <property type="protein sequence ID" value="MUH34285.1"/>
    <property type="molecule type" value="Genomic_DNA"/>
</dbReference>
<organism evidence="10 11">
    <name type="scientific">Zobellia amurskyensis</name>
    <dbReference type="NCBI Taxonomy" id="248905"/>
    <lineage>
        <taxon>Bacteria</taxon>
        <taxon>Pseudomonadati</taxon>
        <taxon>Bacteroidota</taxon>
        <taxon>Flavobacteriia</taxon>
        <taxon>Flavobacteriales</taxon>
        <taxon>Flavobacteriaceae</taxon>
        <taxon>Zobellia</taxon>
    </lineage>
</organism>
<dbReference type="InterPro" id="IPR011042">
    <property type="entry name" value="6-blade_b-propeller_TolB-like"/>
</dbReference>
<dbReference type="Gene3D" id="3.40.720.10">
    <property type="entry name" value="Alkaline Phosphatase, subunit A"/>
    <property type="match status" value="1"/>
</dbReference>
<dbReference type="RefSeq" id="WP_155598393.1">
    <property type="nucleotide sequence ID" value="NZ_RCNR01000001.1"/>
</dbReference>
<dbReference type="CDD" id="cd16151">
    <property type="entry name" value="sulfatase_like"/>
    <property type="match status" value="1"/>
</dbReference>
<dbReference type="PRINTS" id="PR01790">
    <property type="entry name" value="SMP30FAMILY"/>
</dbReference>
<keyword evidence="11" id="KW-1185">Reference proteome</keyword>
<feature type="binding site" evidence="6">
    <location>
        <position position="582"/>
    </location>
    <ligand>
        <name>substrate</name>
    </ligand>
</feature>
<gene>
    <name evidence="10" type="ORF">D9O36_00375</name>
</gene>
<evidence type="ECO:0000256" key="6">
    <source>
        <dbReference type="PIRSR" id="PIRSR605511-2"/>
    </source>
</evidence>
<evidence type="ECO:0000259" key="8">
    <source>
        <dbReference type="Pfam" id="PF00884"/>
    </source>
</evidence>
<comment type="similarity">
    <text evidence="1">Belongs to the sulfatase family.</text>
</comment>
<dbReference type="SUPFAM" id="SSF63829">
    <property type="entry name" value="Calcium-dependent phosphotriesterase"/>
    <property type="match status" value="1"/>
</dbReference>
<name>A0A7X2ZQ18_9FLAO</name>
<evidence type="ECO:0000256" key="5">
    <source>
        <dbReference type="PIRSR" id="PIRSR605511-1"/>
    </source>
</evidence>
<keyword evidence="6" id="KW-0862">Zinc</keyword>
<feature type="signal peptide" evidence="7">
    <location>
        <begin position="1"/>
        <end position="20"/>
    </location>
</feature>
<reference evidence="10 11" key="1">
    <citation type="journal article" date="2019" name="Mar. Drugs">
        <title>Comparative Genomics and CAZyme Genome Repertoires of Marine Zobellia amurskyensis KMM 3526(T) and Zobellia laminariae KMM 3676(T).</title>
        <authorList>
            <person name="Chernysheva N."/>
            <person name="Bystritskaya E."/>
            <person name="Stenkova A."/>
            <person name="Golovkin I."/>
            <person name="Nedashkovskaya O."/>
            <person name="Isaeva M."/>
        </authorList>
    </citation>
    <scope>NUCLEOTIDE SEQUENCE [LARGE SCALE GENOMIC DNA]</scope>
    <source>
        <strain evidence="10 11">KMM 3526</strain>
    </source>
</reference>
<dbReference type="Pfam" id="PF00884">
    <property type="entry name" value="Sulfatase"/>
    <property type="match status" value="1"/>
</dbReference>
<dbReference type="SUPFAM" id="SSF53649">
    <property type="entry name" value="Alkaline phosphatase-like"/>
    <property type="match status" value="1"/>
</dbReference>
<protein>
    <recommendedName>
        <fullName evidence="12">Arylsulfatase A-like enzyme</fullName>
    </recommendedName>
</protein>
<sequence length="757" mass="85002">MKTIYFLLSLFLSVSCYAQKANKSNSEKRPNVILIMVDDLGYEGIGSYGGTSYDTPNIDKLAATGMQFNQAYAQPLCTPTRVKLMTGQYNFRNWEAFGILNPKQKTFGHIMQDAGYATCMVGKWQLQSYDPPGYPGGEHRRGIGMKVEDAGFDEYSMFHAFHTEDKGSRFANPTIYQNGEFLKETDGKYGPDIFSEYLNDFVDRQSDKPFFVYYPMALTHGPFNPTPNSGDWKYAEKRLNDETIYFKDMVEYLDKIIGDIVDNLEKKGLREDTLLMLYSDNGTHQTIFSKMGDRTVQGGKGLTTEAGIKVPFIANWPGHIKEGTASNEFIDAIDFMPTILEATNTPIPSGFAPDGESFLPVLKEEPVQRRDWVFMSYDPKPGWDKKQFAPAEFVLNENYKLYGDGRFYNTKKDVLENDSLPSNKLSSKEKQLKKKFKTVLDSLRKYPTYGWIERLAPEFDSLVSKHARIELVAEGFNWSEGPVWLPKEQKLIFSDVPENKIYQWHNLDGLSLYMSPSGGTGIANGNTGKGSNGLILDPQGDLVICQVGDRRISKLTSLQDSLRPKFTPIVTDYKGKIFNSPNDLDYDSNGNLYFTDPAFGLGDGKSAIGFNGVYFLSKNKELILLDDSIEAPNGIAVSNDNKTLYVADSFKKQPKILAYDIVGDGKVTNKRIFFDATELHKASISKQSPDGMKIDDKGNIFLAGPDGVLVISPTGKHLGTIRTDKNTGNCEFSDDGRYLFITADDYLLRVNLRPYSK</sequence>
<evidence type="ECO:0000256" key="4">
    <source>
        <dbReference type="ARBA" id="ARBA00022837"/>
    </source>
</evidence>
<dbReference type="Pfam" id="PF08450">
    <property type="entry name" value="SGL"/>
    <property type="match status" value="1"/>
</dbReference>
<dbReference type="AlphaFoldDB" id="A0A7X2ZQ18"/>
<evidence type="ECO:0000256" key="3">
    <source>
        <dbReference type="ARBA" id="ARBA00022801"/>
    </source>
</evidence>
<dbReference type="Gene3D" id="2.120.10.30">
    <property type="entry name" value="TolB, C-terminal domain"/>
    <property type="match status" value="1"/>
</dbReference>
<keyword evidence="4" id="KW-0106">Calcium</keyword>
<feature type="binding site" evidence="6">
    <location>
        <position position="690"/>
    </location>
    <ligand>
        <name>a divalent metal cation</name>
        <dbReference type="ChEBI" id="CHEBI:60240"/>
    </ligand>
</feature>
<dbReference type="PROSITE" id="PS51257">
    <property type="entry name" value="PROKAR_LIPOPROTEIN"/>
    <property type="match status" value="1"/>
</dbReference>
<dbReference type="InterPro" id="IPR017850">
    <property type="entry name" value="Alkaline_phosphatase_core_sf"/>
</dbReference>
<evidence type="ECO:0008006" key="12">
    <source>
        <dbReference type="Google" id="ProtNLM"/>
    </source>
</evidence>
<feature type="binding site" evidence="6">
    <location>
        <position position="633"/>
    </location>
    <ligand>
        <name>a divalent metal cation</name>
        <dbReference type="ChEBI" id="CHEBI:60240"/>
    </ligand>
</feature>
<feature type="domain" description="SMP-30/Gluconolactonase/LRE-like region" evidence="9">
    <location>
        <begin position="478"/>
        <end position="743"/>
    </location>
</feature>
<feature type="active site" description="Proton donor/acceptor" evidence="5">
    <location>
        <position position="690"/>
    </location>
</feature>
<dbReference type="OrthoDB" id="756520at2"/>
<evidence type="ECO:0000313" key="11">
    <source>
        <dbReference type="Proteomes" id="UP000540519"/>
    </source>
</evidence>
<keyword evidence="3" id="KW-0378">Hydrolase</keyword>
<dbReference type="GO" id="GO:0046872">
    <property type="term" value="F:metal ion binding"/>
    <property type="evidence" value="ECO:0007669"/>
    <property type="project" value="UniProtKB-KW"/>
</dbReference>
<dbReference type="InterPro" id="IPR005511">
    <property type="entry name" value="SMP-30"/>
</dbReference>